<keyword evidence="1" id="KW-1133">Transmembrane helix</keyword>
<reference evidence="2" key="1">
    <citation type="submission" date="2021-01" db="EMBL/GenBank/DDBJ databases">
        <title>Genomic Encyclopedia of Type Strains, Phase IV (KMG-IV): sequencing the most valuable type-strain genomes for metagenomic binning, comparative biology and taxonomic classification.</title>
        <authorList>
            <person name="Goeker M."/>
        </authorList>
    </citation>
    <scope>NUCLEOTIDE SEQUENCE</scope>
    <source>
        <strain evidence="2">DSM 21943</strain>
    </source>
</reference>
<proteinExistence type="predicted"/>
<keyword evidence="1" id="KW-0472">Membrane</keyword>
<feature type="transmembrane region" description="Helical" evidence="1">
    <location>
        <begin position="66"/>
        <end position="87"/>
    </location>
</feature>
<organism evidence="2 3">
    <name type="scientific">Shouchella xiaoxiensis</name>
    <dbReference type="NCBI Taxonomy" id="766895"/>
    <lineage>
        <taxon>Bacteria</taxon>
        <taxon>Bacillati</taxon>
        <taxon>Bacillota</taxon>
        <taxon>Bacilli</taxon>
        <taxon>Bacillales</taxon>
        <taxon>Bacillaceae</taxon>
        <taxon>Shouchella</taxon>
    </lineage>
</organism>
<gene>
    <name evidence="2" type="ORF">JOC54_000034</name>
</gene>
<keyword evidence="3" id="KW-1185">Reference proteome</keyword>
<dbReference type="RefSeq" id="WP_204463523.1">
    <property type="nucleotide sequence ID" value="NZ_JAFBCV010000001.1"/>
</dbReference>
<feature type="transmembrane region" description="Helical" evidence="1">
    <location>
        <begin position="43"/>
        <end position="60"/>
    </location>
</feature>
<protein>
    <submittedName>
        <fullName evidence="2">CXXC-20-CXXC protein</fullName>
    </submittedName>
</protein>
<evidence type="ECO:0000313" key="2">
    <source>
        <dbReference type="EMBL" id="MBM7836803.1"/>
    </source>
</evidence>
<comment type="caution">
    <text evidence="2">The sequence shown here is derived from an EMBL/GenBank/DDBJ whole genome shotgun (WGS) entry which is preliminary data.</text>
</comment>
<accession>A0ABS2SMR7</accession>
<name>A0ABS2SMR7_9BACI</name>
<evidence type="ECO:0000313" key="3">
    <source>
        <dbReference type="Proteomes" id="UP001179280"/>
    </source>
</evidence>
<dbReference type="EMBL" id="JAFBCV010000001">
    <property type="protein sequence ID" value="MBM7836803.1"/>
    <property type="molecule type" value="Genomic_DNA"/>
</dbReference>
<sequence>MRNRTCAICGYEMSSWNALRRTFNTVKCPNCGRKNKIANRLSFFIWIGMTIGFIVLALVIRDPLIVALISLLFLLMDALIEVALFHLEEA</sequence>
<dbReference type="Proteomes" id="UP001179280">
    <property type="component" value="Unassembled WGS sequence"/>
</dbReference>
<keyword evidence="1" id="KW-0812">Transmembrane</keyword>
<evidence type="ECO:0000256" key="1">
    <source>
        <dbReference type="SAM" id="Phobius"/>
    </source>
</evidence>